<name>A0A1H3GL54_9BACT</name>
<dbReference type="PANTHER" id="PTHR30437:SF5">
    <property type="entry name" value="REGULATOR OF NUCLEOSIDE DIPHOSPHATE KINASE"/>
    <property type="match status" value="1"/>
</dbReference>
<feature type="domain" description="Transcription elongation factor GreA/GreB C-terminal" evidence="1">
    <location>
        <begin position="58"/>
        <end position="129"/>
    </location>
</feature>
<evidence type="ECO:0000313" key="4">
    <source>
        <dbReference type="Proteomes" id="UP000199249"/>
    </source>
</evidence>
<dbReference type="GO" id="GO:0032784">
    <property type="term" value="P:regulation of DNA-templated transcription elongation"/>
    <property type="evidence" value="ECO:0007669"/>
    <property type="project" value="InterPro"/>
</dbReference>
<dbReference type="EMBL" id="FNOV01000005">
    <property type="protein sequence ID" value="SDY04053.1"/>
    <property type="molecule type" value="Genomic_DNA"/>
</dbReference>
<keyword evidence="4" id="KW-1185">Reference proteome</keyword>
<dbReference type="InterPro" id="IPR029462">
    <property type="entry name" value="Rnk_N"/>
</dbReference>
<dbReference type="NCBIfam" id="NF004396">
    <property type="entry name" value="PRK05753.1"/>
    <property type="match status" value="1"/>
</dbReference>
<dbReference type="AlphaFoldDB" id="A0A1H3GL54"/>
<evidence type="ECO:0000259" key="2">
    <source>
        <dbReference type="Pfam" id="PF14760"/>
    </source>
</evidence>
<dbReference type="Proteomes" id="UP000199249">
    <property type="component" value="Unassembled WGS sequence"/>
</dbReference>
<protein>
    <submittedName>
        <fullName evidence="3">Regulator of nucleoside diphosphate kinase</fullName>
    </submittedName>
</protein>
<evidence type="ECO:0000259" key="1">
    <source>
        <dbReference type="Pfam" id="PF01272"/>
    </source>
</evidence>
<dbReference type="PANTHER" id="PTHR30437">
    <property type="entry name" value="TRANSCRIPTION ELONGATION FACTOR GREA"/>
    <property type="match status" value="1"/>
</dbReference>
<gene>
    <name evidence="3" type="ORF">SAMN04488069_10580</name>
</gene>
<keyword evidence="3" id="KW-0808">Transferase</keyword>
<reference evidence="4" key="1">
    <citation type="submission" date="2016-10" db="EMBL/GenBank/DDBJ databases">
        <authorList>
            <person name="Varghese N."/>
            <person name="Submissions S."/>
        </authorList>
    </citation>
    <scope>NUCLEOTIDE SEQUENCE [LARGE SCALE GENOMIC DNA]</scope>
    <source>
        <strain evidence="4">CGMCC 1.8975</strain>
    </source>
</reference>
<keyword evidence="3" id="KW-0418">Kinase</keyword>
<sequence>MKSTPSTSGPIYITKVDYQHLLELVQQERQQTGNRVVERLERELKRAEMVDSYDVLPDVVTMNSRVRLRSATNNSTLEITLVYPRHADIKANKISILAPVATAVLGCRPGDMVVWPMPKGEATYYVETVLHQPEASGDVTSRTA</sequence>
<dbReference type="Pfam" id="PF01272">
    <property type="entry name" value="GreA_GreB"/>
    <property type="match status" value="1"/>
</dbReference>
<dbReference type="SUPFAM" id="SSF54534">
    <property type="entry name" value="FKBP-like"/>
    <property type="match status" value="1"/>
</dbReference>
<dbReference type="InterPro" id="IPR001437">
    <property type="entry name" value="Tscrpt_elong_fac_GreA/B_C"/>
</dbReference>
<dbReference type="RefSeq" id="WP_092739085.1">
    <property type="nucleotide sequence ID" value="NZ_FNOV01000005.1"/>
</dbReference>
<dbReference type="GO" id="GO:0003677">
    <property type="term" value="F:DNA binding"/>
    <property type="evidence" value="ECO:0007669"/>
    <property type="project" value="InterPro"/>
</dbReference>
<dbReference type="STRING" id="651662.SAMN04488069_10580"/>
<organism evidence="3 4">
    <name type="scientific">Hymenobacter psychrophilus</name>
    <dbReference type="NCBI Taxonomy" id="651662"/>
    <lineage>
        <taxon>Bacteria</taxon>
        <taxon>Pseudomonadati</taxon>
        <taxon>Bacteroidota</taxon>
        <taxon>Cytophagia</taxon>
        <taxon>Cytophagales</taxon>
        <taxon>Hymenobacteraceae</taxon>
        <taxon>Hymenobacter</taxon>
    </lineage>
</organism>
<feature type="domain" description="Regulator of nucleoside diphosphate kinase N-terminal" evidence="2">
    <location>
        <begin position="10"/>
        <end position="50"/>
    </location>
</feature>
<proteinExistence type="predicted"/>
<accession>A0A1H3GL54</accession>
<dbReference type="Gene3D" id="3.10.50.30">
    <property type="entry name" value="Transcription elongation factor, GreA/GreB, C-terminal domain"/>
    <property type="match status" value="1"/>
</dbReference>
<dbReference type="GO" id="GO:0016301">
    <property type="term" value="F:kinase activity"/>
    <property type="evidence" value="ECO:0007669"/>
    <property type="project" value="UniProtKB-KW"/>
</dbReference>
<dbReference type="OrthoDB" id="192847at2"/>
<dbReference type="GO" id="GO:0006354">
    <property type="term" value="P:DNA-templated transcription elongation"/>
    <property type="evidence" value="ECO:0007669"/>
    <property type="project" value="TreeGrafter"/>
</dbReference>
<dbReference type="InterPro" id="IPR023459">
    <property type="entry name" value="Tscrpt_elong_fac_GreA/B_fam"/>
</dbReference>
<dbReference type="Pfam" id="PF14760">
    <property type="entry name" value="Rnk_N"/>
    <property type="match status" value="1"/>
</dbReference>
<evidence type="ECO:0000313" key="3">
    <source>
        <dbReference type="EMBL" id="SDY04053.1"/>
    </source>
</evidence>
<dbReference type="InterPro" id="IPR036953">
    <property type="entry name" value="GreA/GreB_C_sf"/>
</dbReference>
<dbReference type="GO" id="GO:0070063">
    <property type="term" value="F:RNA polymerase binding"/>
    <property type="evidence" value="ECO:0007669"/>
    <property type="project" value="InterPro"/>
</dbReference>